<gene>
    <name evidence="1" type="ORF">M8C21_020717</name>
</gene>
<dbReference type="InterPro" id="IPR002347">
    <property type="entry name" value="SDR_fam"/>
</dbReference>
<organism evidence="1 2">
    <name type="scientific">Ambrosia artemisiifolia</name>
    <name type="common">Common ragweed</name>
    <dbReference type="NCBI Taxonomy" id="4212"/>
    <lineage>
        <taxon>Eukaryota</taxon>
        <taxon>Viridiplantae</taxon>
        <taxon>Streptophyta</taxon>
        <taxon>Embryophyta</taxon>
        <taxon>Tracheophyta</taxon>
        <taxon>Spermatophyta</taxon>
        <taxon>Magnoliopsida</taxon>
        <taxon>eudicotyledons</taxon>
        <taxon>Gunneridae</taxon>
        <taxon>Pentapetalae</taxon>
        <taxon>asterids</taxon>
        <taxon>campanulids</taxon>
        <taxon>Asterales</taxon>
        <taxon>Asteraceae</taxon>
        <taxon>Asteroideae</taxon>
        <taxon>Heliantheae alliance</taxon>
        <taxon>Heliantheae</taxon>
        <taxon>Ambrosia</taxon>
    </lineage>
</organism>
<dbReference type="Proteomes" id="UP001206925">
    <property type="component" value="Unassembled WGS sequence"/>
</dbReference>
<dbReference type="PANTHER" id="PTHR44375">
    <property type="entry name" value="BETA-KETOACYL-ACP REDUCTASE-LIKE PROTEIN-RELATED"/>
    <property type="match status" value="1"/>
</dbReference>
<comment type="caution">
    <text evidence="1">The sequence shown here is derived from an EMBL/GenBank/DDBJ whole genome shotgun (WGS) entry which is preliminary data.</text>
</comment>
<dbReference type="AlphaFoldDB" id="A0AAD5CF26"/>
<dbReference type="Pfam" id="PF13561">
    <property type="entry name" value="adh_short_C2"/>
    <property type="match status" value="1"/>
</dbReference>
<sequence>SIINISSVAGLQRTYTHGSLAYASSKSALNTMTKVMAMELGKHKIRVNCICPGLFKSEITKELVKKKGLKELASKILPLKEFGTTDPALTSLVRYLIHGSSDYVTGNIFIVDAGLSLLGVPLYSSL</sequence>
<reference evidence="1" key="1">
    <citation type="submission" date="2022-06" db="EMBL/GenBank/DDBJ databases">
        <title>Uncovering the hologenomic basis of an extraordinary plant invasion.</title>
        <authorList>
            <person name="Bieker V.C."/>
            <person name="Martin M.D."/>
            <person name="Gilbert T."/>
            <person name="Hodgins K."/>
            <person name="Battlay P."/>
            <person name="Petersen B."/>
            <person name="Wilson J."/>
        </authorList>
    </citation>
    <scope>NUCLEOTIDE SEQUENCE</scope>
    <source>
        <strain evidence="1">AA19_3_7</strain>
        <tissue evidence="1">Leaf</tissue>
    </source>
</reference>
<accession>A0AAD5CF26</accession>
<name>A0AAD5CF26_AMBAR</name>
<dbReference type="PANTHER" id="PTHR44375:SF15">
    <property type="entry name" value="GLUCOSE_RIBITOL DEHYDROGENASE-RELATED"/>
    <property type="match status" value="1"/>
</dbReference>
<keyword evidence="2" id="KW-1185">Reference proteome</keyword>
<dbReference type="InterPro" id="IPR020904">
    <property type="entry name" value="Sc_DH/Rdtase_CS"/>
</dbReference>
<dbReference type="SUPFAM" id="SSF51735">
    <property type="entry name" value="NAD(P)-binding Rossmann-fold domains"/>
    <property type="match status" value="1"/>
</dbReference>
<dbReference type="Gene3D" id="3.40.50.720">
    <property type="entry name" value="NAD(P)-binding Rossmann-like Domain"/>
    <property type="match status" value="1"/>
</dbReference>
<evidence type="ECO:0000313" key="1">
    <source>
        <dbReference type="EMBL" id="KAI7739326.1"/>
    </source>
</evidence>
<proteinExistence type="predicted"/>
<dbReference type="CDD" id="cd05233">
    <property type="entry name" value="SDR_c"/>
    <property type="match status" value="1"/>
</dbReference>
<feature type="non-terminal residue" evidence="1">
    <location>
        <position position="1"/>
    </location>
</feature>
<protein>
    <submittedName>
        <fullName evidence="1">Uncharacterized protein</fullName>
    </submittedName>
</protein>
<dbReference type="PRINTS" id="PR00081">
    <property type="entry name" value="GDHRDH"/>
</dbReference>
<dbReference type="EMBL" id="JAMZMK010008637">
    <property type="protein sequence ID" value="KAI7739326.1"/>
    <property type="molecule type" value="Genomic_DNA"/>
</dbReference>
<dbReference type="InterPro" id="IPR036291">
    <property type="entry name" value="NAD(P)-bd_dom_sf"/>
</dbReference>
<dbReference type="PROSITE" id="PS00061">
    <property type="entry name" value="ADH_SHORT"/>
    <property type="match status" value="1"/>
</dbReference>
<evidence type="ECO:0000313" key="2">
    <source>
        <dbReference type="Proteomes" id="UP001206925"/>
    </source>
</evidence>